<dbReference type="AlphaFoldDB" id="A0AAD9H2X4"/>
<evidence type="ECO:0000256" key="1">
    <source>
        <dbReference type="SAM" id="Phobius"/>
    </source>
</evidence>
<organism evidence="2 3">
    <name type="scientific">Colletotrichum zoysiae</name>
    <dbReference type="NCBI Taxonomy" id="1216348"/>
    <lineage>
        <taxon>Eukaryota</taxon>
        <taxon>Fungi</taxon>
        <taxon>Dikarya</taxon>
        <taxon>Ascomycota</taxon>
        <taxon>Pezizomycotina</taxon>
        <taxon>Sordariomycetes</taxon>
        <taxon>Hypocreomycetidae</taxon>
        <taxon>Glomerellales</taxon>
        <taxon>Glomerellaceae</taxon>
        <taxon>Colletotrichum</taxon>
        <taxon>Colletotrichum graminicola species complex</taxon>
    </lineage>
</organism>
<proteinExistence type="predicted"/>
<protein>
    <submittedName>
        <fullName evidence="2">Uncharacterized protein</fullName>
    </submittedName>
</protein>
<comment type="caution">
    <text evidence="2">The sequence shown here is derived from an EMBL/GenBank/DDBJ whole genome shotgun (WGS) entry which is preliminary data.</text>
</comment>
<keyword evidence="1" id="KW-0472">Membrane</keyword>
<reference evidence="2" key="1">
    <citation type="submission" date="2021-06" db="EMBL/GenBank/DDBJ databases">
        <title>Comparative genomics, transcriptomics and evolutionary studies reveal genomic signatures of adaptation to plant cell wall in hemibiotrophic fungi.</title>
        <authorList>
            <consortium name="DOE Joint Genome Institute"/>
            <person name="Baroncelli R."/>
            <person name="Diaz J.F."/>
            <person name="Benocci T."/>
            <person name="Peng M."/>
            <person name="Battaglia E."/>
            <person name="Haridas S."/>
            <person name="Andreopoulos W."/>
            <person name="Labutti K."/>
            <person name="Pangilinan J."/>
            <person name="Floch G.L."/>
            <person name="Makela M.R."/>
            <person name="Henrissat B."/>
            <person name="Grigoriev I.V."/>
            <person name="Crouch J.A."/>
            <person name="De Vries R.P."/>
            <person name="Sukno S.A."/>
            <person name="Thon M.R."/>
        </authorList>
    </citation>
    <scope>NUCLEOTIDE SEQUENCE</scope>
    <source>
        <strain evidence="2">MAFF235873</strain>
    </source>
</reference>
<dbReference type="Proteomes" id="UP001232148">
    <property type="component" value="Unassembled WGS sequence"/>
</dbReference>
<evidence type="ECO:0000313" key="3">
    <source>
        <dbReference type="Proteomes" id="UP001232148"/>
    </source>
</evidence>
<dbReference type="EMBL" id="MU843107">
    <property type="protein sequence ID" value="KAK2021410.1"/>
    <property type="molecule type" value="Genomic_DNA"/>
</dbReference>
<keyword evidence="3" id="KW-1185">Reference proteome</keyword>
<gene>
    <name evidence="2" type="ORF">LX32DRAFT_258197</name>
</gene>
<accession>A0AAD9H2X4</accession>
<evidence type="ECO:0000313" key="2">
    <source>
        <dbReference type="EMBL" id="KAK2021410.1"/>
    </source>
</evidence>
<feature type="transmembrane region" description="Helical" evidence="1">
    <location>
        <begin position="12"/>
        <end position="35"/>
    </location>
</feature>
<name>A0AAD9H2X4_9PEZI</name>
<keyword evidence="1" id="KW-0812">Transmembrane</keyword>
<keyword evidence="1" id="KW-1133">Transmembrane helix</keyword>
<sequence length="107" mass="11623">MFQVSSECQSRLVRVLTLVVCVAHSPWSSALLFLLPGISSAIAFWITASVSSRCASQGCVSCLPLNLSFLLSTRFFFLSQPPRIFQAGFRGPQREGPEIVVSPADMA</sequence>